<evidence type="ECO:0000313" key="7">
    <source>
        <dbReference type="Proteomes" id="UP000001422"/>
    </source>
</evidence>
<dbReference type="GO" id="GO:0002188">
    <property type="term" value="P:translation reinitiation"/>
    <property type="evidence" value="ECO:0007669"/>
    <property type="project" value="TreeGrafter"/>
</dbReference>
<evidence type="ECO:0000256" key="3">
    <source>
        <dbReference type="ARBA" id="ARBA00022917"/>
    </source>
</evidence>
<proteinExistence type="inferred from homology"/>
<keyword evidence="7" id="KW-1185">Reference proteome</keyword>
<dbReference type="SUPFAM" id="SSF55159">
    <property type="entry name" value="eIF1-like"/>
    <property type="match status" value="1"/>
</dbReference>
<dbReference type="HOGENOM" id="CLU_082805_4_2_3"/>
<dbReference type="Gene3D" id="3.30.780.10">
    <property type="entry name" value="SUI1-like domain"/>
    <property type="match status" value="1"/>
</dbReference>
<dbReference type="GO" id="GO:0003729">
    <property type="term" value="F:mRNA binding"/>
    <property type="evidence" value="ECO:0007669"/>
    <property type="project" value="TreeGrafter"/>
</dbReference>
<feature type="domain" description="SUI1" evidence="5">
    <location>
        <begin position="41"/>
        <end position="99"/>
    </location>
</feature>
<dbReference type="GO" id="GO:0006417">
    <property type="term" value="P:regulation of translation"/>
    <property type="evidence" value="ECO:0007669"/>
    <property type="project" value="UniProtKB-KW"/>
</dbReference>
<reference evidence="6 7" key="1">
    <citation type="journal article" date="2003" name="Nature">
        <title>The genome of a motile marine Synechococcus.</title>
        <authorList>
            <person name="Palenik B."/>
            <person name="Brahamsha B."/>
            <person name="Larimer F."/>
            <person name="Land M."/>
            <person name="Hauser L."/>
            <person name="Chain P."/>
            <person name="Lamerdin J."/>
            <person name="Regala W."/>
            <person name="Allen E.A."/>
            <person name="McCarren J."/>
            <person name="Paulsen I."/>
            <person name="Dufresne A."/>
            <person name="Partensky F."/>
            <person name="Webb E."/>
            <person name="Waterbury J."/>
        </authorList>
    </citation>
    <scope>NUCLEOTIDE SEQUENCE [LARGE SCALE GENOMIC DNA]</scope>
    <source>
        <strain evidence="6 7">WH8102</strain>
    </source>
</reference>
<dbReference type="PIRSF" id="PIRSF037511">
    <property type="entry name" value="Transl_init_SUI1_pro"/>
    <property type="match status" value="1"/>
</dbReference>
<name>Q7U3Z5_PARMW</name>
<dbReference type="PROSITE" id="PS50296">
    <property type="entry name" value="SUI1"/>
    <property type="match status" value="1"/>
</dbReference>
<dbReference type="InterPro" id="IPR001950">
    <property type="entry name" value="SUI1"/>
</dbReference>
<gene>
    <name evidence="6" type="ordered locus">SYNW2282</name>
</gene>
<dbReference type="Pfam" id="PF01253">
    <property type="entry name" value="SUI1"/>
    <property type="match status" value="1"/>
</dbReference>
<accession>Q7U3Z5</accession>
<dbReference type="KEGG" id="syw:SYNW2282"/>
<keyword evidence="2" id="KW-0810">Translation regulation</keyword>
<dbReference type="PANTHER" id="PTHR12789:SF0">
    <property type="entry name" value="DENSITY-REGULATED PROTEIN"/>
    <property type="match status" value="1"/>
</dbReference>
<dbReference type="EMBL" id="BX569695">
    <property type="protein sequence ID" value="CAE08797.1"/>
    <property type="molecule type" value="Genomic_DNA"/>
</dbReference>
<dbReference type="InterPro" id="IPR005872">
    <property type="entry name" value="SUI1_arc_bac"/>
</dbReference>
<dbReference type="STRING" id="84588.SYNW2282"/>
<dbReference type="CDD" id="cd11567">
    <property type="entry name" value="YciH_like"/>
    <property type="match status" value="1"/>
</dbReference>
<sequence>MPKGGWQEFSTSESLQRTTPATELTPKTQQMVRVQPTRGGKGGKTVTMIRGLELDAAGFKALLKKLKTRIGSGGTAKDGVIELQGDQVELALDLLTKEGYRPKRAGG</sequence>
<dbReference type="InterPro" id="IPR036877">
    <property type="entry name" value="SUI1_dom_sf"/>
</dbReference>
<feature type="compositionally biased region" description="Polar residues" evidence="4">
    <location>
        <begin position="8"/>
        <end position="32"/>
    </location>
</feature>
<dbReference type="GO" id="GO:0001731">
    <property type="term" value="P:formation of translation preinitiation complex"/>
    <property type="evidence" value="ECO:0007669"/>
    <property type="project" value="TreeGrafter"/>
</dbReference>
<keyword evidence="3" id="KW-0648">Protein biosynthesis</keyword>
<evidence type="ECO:0000259" key="5">
    <source>
        <dbReference type="PROSITE" id="PS50296"/>
    </source>
</evidence>
<evidence type="ECO:0000313" key="6">
    <source>
        <dbReference type="EMBL" id="CAE08797.1"/>
    </source>
</evidence>
<dbReference type="AlphaFoldDB" id="Q7U3Z5"/>
<comment type="similarity">
    <text evidence="1">Belongs to the SUI1 family.</text>
</comment>
<evidence type="ECO:0000256" key="2">
    <source>
        <dbReference type="ARBA" id="ARBA00022845"/>
    </source>
</evidence>
<dbReference type="RefSeq" id="WP_011129135.1">
    <property type="nucleotide sequence ID" value="NC_005070.1"/>
</dbReference>
<feature type="region of interest" description="Disordered" evidence="4">
    <location>
        <begin position="1"/>
        <end position="45"/>
    </location>
</feature>
<evidence type="ECO:0000256" key="4">
    <source>
        <dbReference type="SAM" id="MobiDB-lite"/>
    </source>
</evidence>
<dbReference type="Proteomes" id="UP000001422">
    <property type="component" value="Chromosome"/>
</dbReference>
<dbReference type="InterPro" id="IPR050318">
    <property type="entry name" value="DENR/SUI1_TIF"/>
</dbReference>
<dbReference type="GO" id="GO:0003743">
    <property type="term" value="F:translation initiation factor activity"/>
    <property type="evidence" value="ECO:0007669"/>
    <property type="project" value="InterPro"/>
</dbReference>
<evidence type="ECO:0000256" key="1">
    <source>
        <dbReference type="ARBA" id="ARBA00005422"/>
    </source>
</evidence>
<organism evidence="6 7">
    <name type="scientific">Parasynechococcus marenigrum (strain WH8102)</name>
    <dbReference type="NCBI Taxonomy" id="84588"/>
    <lineage>
        <taxon>Bacteria</taxon>
        <taxon>Bacillati</taxon>
        <taxon>Cyanobacteriota</taxon>
        <taxon>Cyanophyceae</taxon>
        <taxon>Synechococcales</taxon>
        <taxon>Prochlorococcaceae</taxon>
        <taxon>Parasynechococcus</taxon>
        <taxon>Parasynechococcus marenigrum</taxon>
    </lineage>
</organism>
<protein>
    <recommendedName>
        <fullName evidence="5">SUI1 domain-containing protein</fullName>
    </recommendedName>
</protein>
<dbReference type="eggNOG" id="COG0023">
    <property type="taxonomic scope" value="Bacteria"/>
</dbReference>
<dbReference type="PANTHER" id="PTHR12789">
    <property type="entry name" value="DENSITY-REGULATED PROTEIN HOMOLOG"/>
    <property type="match status" value="1"/>
</dbReference>